<gene>
    <name evidence="2" type="ORF">ABZ071_29000</name>
</gene>
<organism evidence="2 3">
    <name type="scientific">Micromonospora fulviviridis</name>
    <dbReference type="NCBI Taxonomy" id="47860"/>
    <lineage>
        <taxon>Bacteria</taxon>
        <taxon>Bacillati</taxon>
        <taxon>Actinomycetota</taxon>
        <taxon>Actinomycetes</taxon>
        <taxon>Micromonosporales</taxon>
        <taxon>Micromonosporaceae</taxon>
        <taxon>Micromonospora</taxon>
    </lineage>
</organism>
<sequence>MTAEPGAPRPAIHRFAVDVPDLELADYQRAVRLILRHPLITATWPDERALPRVRRFATALRRDLAEAFGYRLELHGATARLVRAKDQLDGTQPAVSRTGRPFDRQRYAYLALCLAVLGRAGIQITLSELADSVAADANRITGLGLDPDHGPDRRAFVDAVGWLEERGVLRLADGSSAAWASDPGAGEALYDLARDVVFALFRPTRVVQHVESVSALLDRTMTSSGNTERRQAAQAARRAVVESPVVYHADVDPVVANHLRGSALTADLARLTGLRVERRAEGVLLVDTAGFTGERFPGTGSVAQAAVLLAVEMADRVVDPDGRRVKRLAPPDGHARQQALVGQIDAGLPAATLVRLDDTDPAEQWTTGDAGTDETDGAGRLPFVTDSFLRTAVGELLQRYRTAFGAQWHADPDRLRAEAVALLERFGAVTVVPGGVLVRPLVGRYRHTVAAVKPRATTETLF</sequence>
<dbReference type="EMBL" id="JBEXRX010000132">
    <property type="protein sequence ID" value="MEU0155862.1"/>
    <property type="molecule type" value="Genomic_DNA"/>
</dbReference>
<protein>
    <submittedName>
        <fullName evidence="2">TIGR02678 family protein</fullName>
    </submittedName>
</protein>
<accession>A0ABV2VV00</accession>
<evidence type="ECO:0000313" key="2">
    <source>
        <dbReference type="EMBL" id="MEU0155862.1"/>
    </source>
</evidence>
<evidence type="ECO:0000313" key="3">
    <source>
        <dbReference type="Proteomes" id="UP001550348"/>
    </source>
</evidence>
<evidence type="ECO:0000256" key="1">
    <source>
        <dbReference type="SAM" id="MobiDB-lite"/>
    </source>
</evidence>
<dbReference type="Proteomes" id="UP001550348">
    <property type="component" value="Unassembled WGS sequence"/>
</dbReference>
<reference evidence="2 3" key="1">
    <citation type="submission" date="2024-06" db="EMBL/GenBank/DDBJ databases">
        <title>The Natural Products Discovery Center: Release of the First 8490 Sequenced Strains for Exploring Actinobacteria Biosynthetic Diversity.</title>
        <authorList>
            <person name="Kalkreuter E."/>
            <person name="Kautsar S.A."/>
            <person name="Yang D."/>
            <person name="Bader C.D."/>
            <person name="Teijaro C.N."/>
            <person name="Fluegel L."/>
            <person name="Davis C.M."/>
            <person name="Simpson J.R."/>
            <person name="Lauterbach L."/>
            <person name="Steele A.D."/>
            <person name="Gui C."/>
            <person name="Meng S."/>
            <person name="Li G."/>
            <person name="Viehrig K."/>
            <person name="Ye F."/>
            <person name="Su P."/>
            <person name="Kiefer A.F."/>
            <person name="Nichols A."/>
            <person name="Cepeda A.J."/>
            <person name="Yan W."/>
            <person name="Fan B."/>
            <person name="Jiang Y."/>
            <person name="Adhikari A."/>
            <person name="Zheng C.-J."/>
            <person name="Schuster L."/>
            <person name="Cowan T.M."/>
            <person name="Smanski M.J."/>
            <person name="Chevrette M.G."/>
            <person name="De Carvalho L.P.S."/>
            <person name="Shen B."/>
        </authorList>
    </citation>
    <scope>NUCLEOTIDE SEQUENCE [LARGE SCALE GENOMIC DNA]</scope>
    <source>
        <strain evidence="2 3">NPDC006286</strain>
    </source>
</reference>
<dbReference type="RefSeq" id="WP_355667422.1">
    <property type="nucleotide sequence ID" value="NZ_JBEXRX010000132.1"/>
</dbReference>
<keyword evidence="3" id="KW-1185">Reference proteome</keyword>
<dbReference type="Pfam" id="PF09661">
    <property type="entry name" value="DUF2398"/>
    <property type="match status" value="1"/>
</dbReference>
<dbReference type="NCBIfam" id="TIGR02678">
    <property type="entry name" value="TIGR02678 family protein"/>
    <property type="match status" value="1"/>
</dbReference>
<proteinExistence type="predicted"/>
<dbReference type="InterPro" id="IPR013494">
    <property type="entry name" value="CHP02678"/>
</dbReference>
<name>A0ABV2VV00_9ACTN</name>
<comment type="caution">
    <text evidence="2">The sequence shown here is derived from an EMBL/GenBank/DDBJ whole genome shotgun (WGS) entry which is preliminary data.</text>
</comment>
<feature type="region of interest" description="Disordered" evidence="1">
    <location>
        <begin position="358"/>
        <end position="377"/>
    </location>
</feature>